<dbReference type="EMBL" id="BMPQ01000039">
    <property type="protein sequence ID" value="GGL09909.1"/>
    <property type="molecule type" value="Genomic_DNA"/>
</dbReference>
<dbReference type="AlphaFoldDB" id="A0A917RIR1"/>
<name>A0A917RIR1_9ACTN</name>
<evidence type="ECO:0000259" key="1">
    <source>
        <dbReference type="Pfam" id="PF13191"/>
    </source>
</evidence>
<gene>
    <name evidence="2" type="ORF">GCM10010094_83440</name>
</gene>
<dbReference type="Gene3D" id="3.40.50.300">
    <property type="entry name" value="P-loop containing nucleotide triphosphate hydrolases"/>
    <property type="match status" value="1"/>
</dbReference>
<reference evidence="2" key="2">
    <citation type="submission" date="2020-09" db="EMBL/GenBank/DDBJ databases">
        <authorList>
            <person name="Sun Q."/>
            <person name="Ohkuma M."/>
        </authorList>
    </citation>
    <scope>NUCLEOTIDE SEQUENCE</scope>
    <source>
        <strain evidence="2">JCM 3035</strain>
    </source>
</reference>
<accession>A0A917RIR1</accession>
<dbReference type="Proteomes" id="UP000637788">
    <property type="component" value="Unassembled WGS sequence"/>
</dbReference>
<dbReference type="InterPro" id="IPR041664">
    <property type="entry name" value="AAA_16"/>
</dbReference>
<dbReference type="Pfam" id="PF13191">
    <property type="entry name" value="AAA_16"/>
    <property type="match status" value="1"/>
</dbReference>
<comment type="caution">
    <text evidence="2">The sequence shown here is derived from an EMBL/GenBank/DDBJ whole genome shotgun (WGS) entry which is preliminary data.</text>
</comment>
<sequence length="188" mass="20397">MSAYHPPHGELVIRDGAQQTALSVRLRTARRGAFVGRSEELEIYREALEGKPGAPAVMHVHGPGGVGKSALLLRFAEEAEAQGRTVIHLDGRTLLPMPAAFEEKAADVLMNSRTKIRQRSSTGCVISRSSIPARTVFSHMMWSAKRSTPICAGVTRRNTRPCTTGCGPISSNAPAQPRATACCRPWRR</sequence>
<proteinExistence type="predicted"/>
<evidence type="ECO:0000313" key="2">
    <source>
        <dbReference type="EMBL" id="GGL09909.1"/>
    </source>
</evidence>
<keyword evidence="3" id="KW-1185">Reference proteome</keyword>
<evidence type="ECO:0000313" key="3">
    <source>
        <dbReference type="Proteomes" id="UP000637788"/>
    </source>
</evidence>
<feature type="domain" description="Orc1-like AAA ATPase" evidence="1">
    <location>
        <begin position="34"/>
        <end position="86"/>
    </location>
</feature>
<protein>
    <recommendedName>
        <fullName evidence="1">Orc1-like AAA ATPase domain-containing protein</fullName>
    </recommendedName>
</protein>
<reference evidence="2" key="1">
    <citation type="journal article" date="2014" name="Int. J. Syst. Evol. Microbiol.">
        <title>Complete genome sequence of Corynebacterium casei LMG S-19264T (=DSM 44701T), isolated from a smear-ripened cheese.</title>
        <authorList>
            <consortium name="US DOE Joint Genome Institute (JGI-PGF)"/>
            <person name="Walter F."/>
            <person name="Albersmeier A."/>
            <person name="Kalinowski J."/>
            <person name="Ruckert C."/>
        </authorList>
    </citation>
    <scope>NUCLEOTIDE SEQUENCE</scope>
    <source>
        <strain evidence="2">JCM 3035</strain>
    </source>
</reference>
<dbReference type="SUPFAM" id="SSF52540">
    <property type="entry name" value="P-loop containing nucleoside triphosphate hydrolases"/>
    <property type="match status" value="1"/>
</dbReference>
<dbReference type="InterPro" id="IPR027417">
    <property type="entry name" value="P-loop_NTPase"/>
</dbReference>
<organism evidence="2 3">
    <name type="scientific">Streptomyces flaveus</name>
    <dbReference type="NCBI Taxonomy" id="66370"/>
    <lineage>
        <taxon>Bacteria</taxon>
        <taxon>Bacillati</taxon>
        <taxon>Actinomycetota</taxon>
        <taxon>Actinomycetes</taxon>
        <taxon>Kitasatosporales</taxon>
        <taxon>Streptomycetaceae</taxon>
        <taxon>Streptomyces</taxon>
        <taxon>Streptomyces aurantiacus group</taxon>
    </lineage>
</organism>